<dbReference type="GO" id="GO:0000922">
    <property type="term" value="C:spindle pole"/>
    <property type="evidence" value="ECO:0007669"/>
    <property type="project" value="UniProtKB-SubCell"/>
</dbReference>
<keyword evidence="6" id="KW-0677">Repeat</keyword>
<dbReference type="AlphaFoldDB" id="A0A2N1JF54"/>
<dbReference type="GO" id="GO:0005737">
    <property type="term" value="C:cytoplasm"/>
    <property type="evidence" value="ECO:0007669"/>
    <property type="project" value="UniProtKB-UniRule"/>
</dbReference>
<keyword evidence="2 11" id="KW-0963">Cytoplasm</keyword>
<dbReference type="SUPFAM" id="SSF109925">
    <property type="entry name" value="Lissencephaly-1 protein (Lis-1, PAF-AH alpha) N-terminal domain"/>
    <property type="match status" value="1"/>
</dbReference>
<dbReference type="EMBL" id="KZ454988">
    <property type="protein sequence ID" value="PKI85179.1"/>
    <property type="molecule type" value="Genomic_DNA"/>
</dbReference>
<keyword evidence="9 11" id="KW-0206">Cytoskeleton</keyword>
<accession>A0A2N1JF54</accession>
<feature type="repeat" description="WD" evidence="12">
    <location>
        <begin position="233"/>
        <end position="274"/>
    </location>
</feature>
<dbReference type="Gene3D" id="2.130.10.10">
    <property type="entry name" value="YVTN repeat-like/Quinoprotein amine dehydrogenase"/>
    <property type="match status" value="1"/>
</dbReference>
<evidence type="ECO:0000256" key="9">
    <source>
        <dbReference type="ARBA" id="ARBA00023212"/>
    </source>
</evidence>
<dbReference type="GO" id="GO:0051301">
    <property type="term" value="P:cell division"/>
    <property type="evidence" value="ECO:0007669"/>
    <property type="project" value="UniProtKB-KW"/>
</dbReference>
<dbReference type="Proteomes" id="UP000232875">
    <property type="component" value="Unassembled WGS sequence"/>
</dbReference>
<evidence type="ECO:0000256" key="6">
    <source>
        <dbReference type="ARBA" id="ARBA00022737"/>
    </source>
</evidence>
<dbReference type="InterPro" id="IPR017252">
    <property type="entry name" value="Dynein_regulator_LIS1"/>
</dbReference>
<feature type="repeat" description="WD" evidence="12">
    <location>
        <begin position="313"/>
        <end position="329"/>
    </location>
</feature>
<dbReference type="Gene3D" id="1.20.960.30">
    <property type="match status" value="1"/>
</dbReference>
<evidence type="ECO:0000256" key="8">
    <source>
        <dbReference type="ARBA" id="ARBA00023054"/>
    </source>
</evidence>
<keyword evidence="3 12" id="KW-0853">WD repeat</keyword>
<dbReference type="InterPro" id="IPR056795">
    <property type="entry name" value="PAC1-like_LisH-like_dom"/>
</dbReference>
<feature type="repeat" description="WD" evidence="12">
    <location>
        <begin position="148"/>
        <end position="184"/>
    </location>
</feature>
<name>A0A2N1JF54_9BASI</name>
<evidence type="ECO:0000256" key="4">
    <source>
        <dbReference type="ARBA" id="ARBA00022618"/>
    </source>
</evidence>
<dbReference type="PROSITE" id="PS50082">
    <property type="entry name" value="WD_REPEATS_2"/>
    <property type="match status" value="6"/>
</dbReference>
<dbReference type="SMART" id="SM00320">
    <property type="entry name" value="WD40"/>
    <property type="match status" value="7"/>
</dbReference>
<dbReference type="HAMAP" id="MF_03141">
    <property type="entry name" value="lis1"/>
    <property type="match status" value="1"/>
</dbReference>
<comment type="domain">
    <text evidence="11">Dimerization mediated by the LisH domain may be required to activate dynein.</text>
</comment>
<dbReference type="GO" id="GO:0000132">
    <property type="term" value="P:establishment of mitotic spindle orientation"/>
    <property type="evidence" value="ECO:0007669"/>
    <property type="project" value="UniProtKB-UniRule"/>
</dbReference>
<feature type="repeat" description="WD" evidence="12">
    <location>
        <begin position="339"/>
        <end position="380"/>
    </location>
</feature>
<evidence type="ECO:0000313" key="15">
    <source>
        <dbReference type="Proteomes" id="UP000232875"/>
    </source>
</evidence>
<dbReference type="GO" id="GO:0023052">
    <property type="term" value="P:signaling"/>
    <property type="evidence" value="ECO:0007669"/>
    <property type="project" value="UniProtKB-ARBA"/>
</dbReference>
<proteinExistence type="inferred from homology"/>
<evidence type="ECO:0000259" key="13">
    <source>
        <dbReference type="Pfam" id="PF24951"/>
    </source>
</evidence>
<dbReference type="InterPro" id="IPR006594">
    <property type="entry name" value="LisH"/>
</dbReference>
<comment type="function">
    <text evidence="11">Positively regulates the activity of the minus-end directed microtubule motor protein dynein. May enhance dynein-mediated microtubule sliding by targeting dynein to the microtubule plus end. Required for nuclear migration during vegetative growth as well as development. Required for retrograde early endosome (EE) transport from the hyphal tip. Required for localization of dynein to the mitotic spindle poles. Recruits additional proteins to the dynein complex at SPBs.</text>
</comment>
<dbReference type="STRING" id="2020962.A0A2N1JF54"/>
<dbReference type="Pfam" id="PF24951">
    <property type="entry name" value="LisH_PAC1"/>
    <property type="match status" value="1"/>
</dbReference>
<dbReference type="GO" id="GO:0007154">
    <property type="term" value="P:cell communication"/>
    <property type="evidence" value="ECO:0007669"/>
    <property type="project" value="UniProtKB-ARBA"/>
</dbReference>
<dbReference type="InterPro" id="IPR015943">
    <property type="entry name" value="WD40/YVTN_repeat-like_dom_sf"/>
</dbReference>
<keyword evidence="5 11" id="KW-0493">Microtubule</keyword>
<keyword evidence="1 11" id="KW-0813">Transport</keyword>
<dbReference type="InterPro" id="IPR001680">
    <property type="entry name" value="WD40_rpt"/>
</dbReference>
<dbReference type="InterPro" id="IPR020472">
    <property type="entry name" value="WD40_PAC1"/>
</dbReference>
<feature type="coiled-coil region" evidence="11">
    <location>
        <begin position="61"/>
        <end position="88"/>
    </location>
</feature>
<dbReference type="InterPro" id="IPR019775">
    <property type="entry name" value="WD40_repeat_CS"/>
</dbReference>
<feature type="repeat" description="WD" evidence="12">
    <location>
        <begin position="106"/>
        <end position="147"/>
    </location>
</feature>
<dbReference type="GO" id="GO:0070840">
    <property type="term" value="F:dynein complex binding"/>
    <property type="evidence" value="ECO:0007669"/>
    <property type="project" value="UniProtKB-UniRule"/>
</dbReference>
<comment type="subcellular location">
    <subcellularLocation>
        <location evidence="11">Cytoplasm</location>
        <location evidence="11">Cytoskeleton</location>
    </subcellularLocation>
    <subcellularLocation>
        <location evidence="11">Cytoplasm</location>
        <location evidence="11">Cytoskeleton</location>
        <location evidence="11">Spindle pole</location>
    </subcellularLocation>
    <text evidence="11">Localizes to the plus ends of microtubules at the hyphal tip and the mitotic spindle poles.</text>
</comment>
<keyword evidence="15" id="KW-1185">Reference proteome</keyword>
<evidence type="ECO:0000313" key="14">
    <source>
        <dbReference type="EMBL" id="PKI85179.1"/>
    </source>
</evidence>
<organism evidence="14 15">
    <name type="scientific">Malassezia vespertilionis</name>
    <dbReference type="NCBI Taxonomy" id="2020962"/>
    <lineage>
        <taxon>Eukaryota</taxon>
        <taxon>Fungi</taxon>
        <taxon>Dikarya</taxon>
        <taxon>Basidiomycota</taxon>
        <taxon>Ustilaginomycotina</taxon>
        <taxon>Malasseziomycetes</taxon>
        <taxon>Malasseziales</taxon>
        <taxon>Malasseziaceae</taxon>
        <taxon>Malassezia</taxon>
    </lineage>
</organism>
<evidence type="ECO:0000256" key="10">
    <source>
        <dbReference type="ARBA" id="ARBA00023306"/>
    </source>
</evidence>
<feature type="domain" description="PAC1-like LisH-like dimerisation" evidence="13">
    <location>
        <begin position="7"/>
        <end position="40"/>
    </location>
</feature>
<dbReference type="OrthoDB" id="10264588at2759"/>
<dbReference type="PANTHER" id="PTHR19848">
    <property type="entry name" value="WD40 REPEAT PROTEIN"/>
    <property type="match status" value="1"/>
</dbReference>
<dbReference type="InterPro" id="IPR037190">
    <property type="entry name" value="LIS1_N"/>
</dbReference>
<evidence type="ECO:0000256" key="5">
    <source>
        <dbReference type="ARBA" id="ARBA00022701"/>
    </source>
</evidence>
<keyword evidence="7 11" id="KW-0498">Mitosis</keyword>
<feature type="repeat" description="WD" evidence="12">
    <location>
        <begin position="191"/>
        <end position="232"/>
    </location>
</feature>
<dbReference type="SUPFAM" id="SSF50978">
    <property type="entry name" value="WD40 repeat-like"/>
    <property type="match status" value="1"/>
</dbReference>
<dbReference type="GO" id="GO:0005875">
    <property type="term" value="C:microtubule associated complex"/>
    <property type="evidence" value="ECO:0007669"/>
    <property type="project" value="UniProtKB-UniRule"/>
</dbReference>
<dbReference type="Pfam" id="PF00400">
    <property type="entry name" value="WD40"/>
    <property type="match status" value="6"/>
</dbReference>
<evidence type="ECO:0000256" key="12">
    <source>
        <dbReference type="PROSITE-ProRule" id="PRU00221"/>
    </source>
</evidence>
<sequence length="424" mass="47369">MTGVLSDRQRDELHRSLLEYLHASEFSDTYDALKRDAGLDAYAPDPKSRYAGLLEKKWLSTIRLQKKNMELENKVRALEKELDTTPNARRGAFVASWHPSTPRHTLLGHRQPITDAAFHPRFSMLATASEDMTIKIWDWETGELEQTLKGHTKPVQSIAFDYGGKYLVSCSSDLAIKIWDITEGWKNVRTMHGHEHSVSSACFLPGDQHIISASRDRTLKLWETATGFCTRTLRGHSDWVRAVTVSSDARLFASASSDRTVRIWDAGTGEMRNELRGHEHVVECVMFAPATAYAALCALGGIRAPRDESAAHSGQFLASGSRDKTIRLWTQQGQCIRVLAGHDNWVRALAFSPNGKYLLSVSDDKTMRVWDLASGRCIKAIDAHNHFCTSLAWGRSWVEDNQVGRPVNVVATGSVDLGVKVWAP</sequence>
<gene>
    <name evidence="11 14" type="primary">PAC1</name>
    <name evidence="11" type="synonym">LIS1</name>
    <name evidence="14" type="ORF">MVES_000881</name>
</gene>
<reference evidence="14 15" key="1">
    <citation type="submission" date="2017-10" db="EMBL/GenBank/DDBJ databases">
        <title>A novel species of cold-tolerant Malassezia isolated from bats.</title>
        <authorList>
            <person name="Lorch J.M."/>
            <person name="Palmer J.M."/>
            <person name="Vanderwolf K.J."/>
            <person name="Schmidt K.Z."/>
            <person name="Verant M.L."/>
            <person name="Weller T.J."/>
            <person name="Blehert D.S."/>
        </authorList>
    </citation>
    <scope>NUCLEOTIDE SEQUENCE [LARGE SCALE GENOMIC DNA]</scope>
    <source>
        <strain evidence="14 15">NWHC:44797-103</strain>
    </source>
</reference>
<evidence type="ECO:0000256" key="2">
    <source>
        <dbReference type="ARBA" id="ARBA00022490"/>
    </source>
</evidence>
<evidence type="ECO:0000256" key="7">
    <source>
        <dbReference type="ARBA" id="ARBA00022776"/>
    </source>
</evidence>
<keyword evidence="8 11" id="KW-0175">Coiled coil</keyword>
<dbReference type="FunFam" id="1.20.960.30:FF:000002">
    <property type="entry name" value="Platelet-activating factor acetylhydrolase ib"/>
    <property type="match status" value="1"/>
</dbReference>
<keyword evidence="4 11" id="KW-0132">Cell division</keyword>
<protein>
    <recommendedName>
        <fullName evidence="11">Nuclear distribution protein PAC1</fullName>
    </recommendedName>
    <alternativeName>
        <fullName evidence="11">Lissencephaly-1 homolog</fullName>
        <shortName evidence="11">LIS-1</shortName>
    </alternativeName>
    <alternativeName>
        <fullName evidence="11">nudF homolog</fullName>
    </alternativeName>
</protein>
<dbReference type="GO" id="GO:0005874">
    <property type="term" value="C:microtubule"/>
    <property type="evidence" value="ECO:0007669"/>
    <property type="project" value="UniProtKB-KW"/>
</dbReference>
<dbReference type="PIRSF" id="PIRSF037647">
    <property type="entry name" value="Dynein_regulator_Lis1"/>
    <property type="match status" value="1"/>
</dbReference>
<evidence type="ECO:0000256" key="3">
    <source>
        <dbReference type="ARBA" id="ARBA00022574"/>
    </source>
</evidence>
<dbReference type="PROSITE" id="PS50294">
    <property type="entry name" value="WD_REPEATS_REGION"/>
    <property type="match status" value="5"/>
</dbReference>
<dbReference type="PRINTS" id="PR00320">
    <property type="entry name" value="GPROTEINBRPT"/>
</dbReference>
<dbReference type="PANTHER" id="PTHR19848:SF8">
    <property type="entry name" value="F-BOX AND WD REPEAT DOMAIN CONTAINING 7"/>
    <property type="match status" value="1"/>
</dbReference>
<evidence type="ECO:0000256" key="11">
    <source>
        <dbReference type="HAMAP-Rule" id="MF_03141"/>
    </source>
</evidence>
<dbReference type="PROSITE" id="PS50896">
    <property type="entry name" value="LISH"/>
    <property type="match status" value="1"/>
</dbReference>
<evidence type="ECO:0000256" key="1">
    <source>
        <dbReference type="ARBA" id="ARBA00022448"/>
    </source>
</evidence>
<comment type="subunit">
    <text evidence="11">Self-associates. Interacts with NDL1 and dynein.</text>
</comment>
<dbReference type="InterPro" id="IPR036322">
    <property type="entry name" value="WD40_repeat_dom_sf"/>
</dbReference>
<comment type="similarity">
    <text evidence="11">Belongs to the WD repeat LIS1/nudF family.</text>
</comment>
<dbReference type="CDD" id="cd00200">
    <property type="entry name" value="WD40"/>
    <property type="match status" value="1"/>
</dbReference>
<dbReference type="PROSITE" id="PS00678">
    <property type="entry name" value="WD_REPEATS_1"/>
    <property type="match status" value="3"/>
</dbReference>
<dbReference type="GO" id="GO:0051012">
    <property type="term" value="P:microtubule sliding"/>
    <property type="evidence" value="ECO:0007669"/>
    <property type="project" value="UniProtKB-UniRule"/>
</dbReference>
<keyword evidence="10 11" id="KW-0131">Cell cycle</keyword>
<dbReference type="FunFam" id="2.130.10.10:FF:000342">
    <property type="entry name" value="Nuclear distribution protein PAC1"/>
    <property type="match status" value="1"/>
</dbReference>